<keyword evidence="3" id="KW-1185">Reference proteome</keyword>
<gene>
    <name evidence="2" type="ORF">KHA91_00620</name>
</gene>
<feature type="domain" description="Oligoribonuclease NrnB C-terminal" evidence="1">
    <location>
        <begin position="323"/>
        <end position="394"/>
    </location>
</feature>
<dbReference type="RefSeq" id="WP_213097782.1">
    <property type="nucleotide sequence ID" value="NZ_JAGYPN010000001.1"/>
</dbReference>
<name>A0A942UGZ0_9BACI</name>
<accession>A0A942UGZ0</accession>
<dbReference type="Proteomes" id="UP000676456">
    <property type="component" value="Unassembled WGS sequence"/>
</dbReference>
<reference evidence="2 3" key="1">
    <citation type="submission" date="2021-05" db="EMBL/GenBank/DDBJ databases">
        <title>Novel Bacillus species.</title>
        <authorList>
            <person name="Liu G."/>
        </authorList>
    </citation>
    <scope>NUCLEOTIDE SEQUENCE [LARGE SCALE GENOMIC DNA]</scope>
    <source>
        <strain evidence="2 3">FJAT-49682</strain>
    </source>
</reference>
<comment type="caution">
    <text evidence="2">The sequence shown here is derived from an EMBL/GenBank/DDBJ whole genome shotgun (WGS) entry which is preliminary data.</text>
</comment>
<proteinExistence type="predicted"/>
<dbReference type="PANTHER" id="PTHR42146:SF1">
    <property type="entry name" value="OLIGORIBONUCLEASE NRNB"/>
    <property type="match status" value="1"/>
</dbReference>
<dbReference type="AlphaFoldDB" id="A0A942UGZ0"/>
<protein>
    <submittedName>
        <fullName evidence="2">Oligoribonuclease</fullName>
    </submittedName>
</protein>
<evidence type="ECO:0000313" key="3">
    <source>
        <dbReference type="Proteomes" id="UP000676456"/>
    </source>
</evidence>
<dbReference type="Gene3D" id="3.10.310.30">
    <property type="match status" value="1"/>
</dbReference>
<dbReference type="InterPro" id="IPR052968">
    <property type="entry name" value="Nucleotide_metab_enz"/>
</dbReference>
<dbReference type="InterPro" id="IPR058608">
    <property type="entry name" value="NrnB_C"/>
</dbReference>
<organism evidence="2 3">
    <name type="scientific">Lederbergia citrea</name>
    <dbReference type="NCBI Taxonomy" id="2833581"/>
    <lineage>
        <taxon>Bacteria</taxon>
        <taxon>Bacillati</taxon>
        <taxon>Bacillota</taxon>
        <taxon>Bacilli</taxon>
        <taxon>Bacillales</taxon>
        <taxon>Bacillaceae</taxon>
        <taxon>Lederbergia</taxon>
    </lineage>
</organism>
<dbReference type="EMBL" id="JAGYPN010000001">
    <property type="protein sequence ID" value="MBS4221256.1"/>
    <property type="molecule type" value="Genomic_DNA"/>
</dbReference>
<evidence type="ECO:0000313" key="2">
    <source>
        <dbReference type="EMBL" id="MBS4221256.1"/>
    </source>
</evidence>
<dbReference type="InterPro" id="IPR038763">
    <property type="entry name" value="DHH_sf"/>
</dbReference>
<evidence type="ECO:0000259" key="1">
    <source>
        <dbReference type="Pfam" id="PF26386"/>
    </source>
</evidence>
<dbReference type="SUPFAM" id="SSF64182">
    <property type="entry name" value="DHH phosphoesterases"/>
    <property type="match status" value="1"/>
</dbReference>
<dbReference type="PANTHER" id="PTHR42146">
    <property type="entry name" value="3',5'-CYCLIC-NUCLEOTIDE PHOSPHODIESTERASE"/>
    <property type="match status" value="1"/>
</dbReference>
<sequence length="400" mass="47044">MYKLLSHNDLDGVGCGILAKLAFGKQVRVRYNSVSSLDREVEWFFENDNKDTFLFITDLSVNEENEKRLDEFYQDGGKVQLLDHHKTSLHFNDYEWGHVVVEDEEGKLTSATSLFYEYLMTQQLIESSDAIAEFVELVRQYDTWEWEKNDNHEAGRLNALFFLVSIEEFEEKMIDRLKTSDHFSFDEFEKKILDMEENKIERYIRRKRRELVQTEVGDHFAGVVYAESYHSELGNELGKEYPHLDYIAILNIGGKRVGFRTIHDHIDVSEVAGHFGGGGHAKASGCSLTKEAYKQFVVETFHLEPLHEDAKRNRYNLKGAAFGSLYKNRKEENFLIFEANEDEWVIEKNKTKMERTFSSFDKAEKFLKRNYAAWLVRDDAFVNYLMEELRNARRKLNEEY</sequence>
<dbReference type="Pfam" id="PF26386">
    <property type="entry name" value="NrnB_C"/>
    <property type="match status" value="1"/>
</dbReference>